<gene>
    <name evidence="1" type="ORF">POF50_019030</name>
</gene>
<evidence type="ECO:0000313" key="1">
    <source>
        <dbReference type="EMBL" id="MDI5971405.1"/>
    </source>
</evidence>
<dbReference type="RefSeq" id="WP_271314603.1">
    <property type="nucleotide sequence ID" value="NZ_JABXJJ020000022.1"/>
</dbReference>
<name>A0AA90H9M3_9ACTN</name>
<dbReference type="AlphaFoldDB" id="A0AA90H9M3"/>
<protein>
    <submittedName>
        <fullName evidence="1">Uncharacterized protein</fullName>
    </submittedName>
</protein>
<accession>A0AA90H9M3</accession>
<dbReference type="EMBL" id="JABXJJ020000022">
    <property type="protein sequence ID" value="MDI5971405.1"/>
    <property type="molecule type" value="Genomic_DNA"/>
</dbReference>
<sequence length="149" mass="17217">MLLLPGPRLDRRALILILDAKKRLFLCGSCCRGWTPPEVRVQSGVDFFKATQSFLEESFDIRDHRYGDLYGHRWASTSGSWDTVRRVEMRVIIAKIDESQPHHLNGGLHVWWTLEELKMNHRKIYPEGVVLFVTGYLEGWLPAGPITLE</sequence>
<proteinExistence type="predicted"/>
<organism evidence="1">
    <name type="scientific">Streptantibioticus silvisoli</name>
    <dbReference type="NCBI Taxonomy" id="2705255"/>
    <lineage>
        <taxon>Bacteria</taxon>
        <taxon>Bacillati</taxon>
        <taxon>Actinomycetota</taxon>
        <taxon>Actinomycetes</taxon>
        <taxon>Kitasatosporales</taxon>
        <taxon>Streptomycetaceae</taxon>
        <taxon>Streptantibioticus</taxon>
    </lineage>
</organism>
<reference evidence="1" key="1">
    <citation type="submission" date="2023-05" db="EMBL/GenBank/DDBJ databases">
        <title>Streptantibioticus silvisoli sp. nov., acidotolerant actinomycetes 1 from pine litter.</title>
        <authorList>
            <person name="Swiecimska M."/>
            <person name="Golinska P."/>
            <person name="Sangal V."/>
            <person name="Wachnowicz B."/>
            <person name="Goodfellow M."/>
        </authorList>
    </citation>
    <scope>NUCLEOTIDE SEQUENCE</scope>
    <source>
        <strain evidence="1">SL13</strain>
    </source>
</reference>
<comment type="caution">
    <text evidence="1">The sequence shown here is derived from an EMBL/GenBank/DDBJ whole genome shotgun (WGS) entry which is preliminary data.</text>
</comment>